<gene>
    <name evidence="2" type="ORF">GYMLUDRAFT_63114</name>
</gene>
<feature type="region of interest" description="Disordered" evidence="1">
    <location>
        <begin position="36"/>
        <end position="103"/>
    </location>
</feature>
<sequence>MVVNRPVPHLAQGNAPPPPMMVLLAHRDLPKPRLGQLLAHSDLTSPQRSRRRTSERMHPYIRRSYSSRQYRRATSSPLSTSSESSSDELPQPGPSLISHLNLVRKPKNASHSTLDEIRASMGWTQEKFDELKAIQNRLTEYADKHLDPVAHRFQKETKMKVVKEMLQIVKDFPALNNFHNLWPIDILLMGILKRQKEKSGCKSSRIDGECGARPSRNGDKGRNSMENRDTAASSTRIIVQ</sequence>
<protein>
    <submittedName>
        <fullName evidence="2">Uncharacterized protein</fullName>
    </submittedName>
</protein>
<accession>A0A0D0BIC9</accession>
<evidence type="ECO:0000313" key="3">
    <source>
        <dbReference type="Proteomes" id="UP000053593"/>
    </source>
</evidence>
<feature type="region of interest" description="Disordered" evidence="1">
    <location>
        <begin position="202"/>
        <end position="240"/>
    </location>
</feature>
<dbReference type="Proteomes" id="UP000053593">
    <property type="component" value="Unassembled WGS sequence"/>
</dbReference>
<dbReference type="OrthoDB" id="2686745at2759"/>
<evidence type="ECO:0000256" key="1">
    <source>
        <dbReference type="SAM" id="MobiDB-lite"/>
    </source>
</evidence>
<reference evidence="2 3" key="1">
    <citation type="submission" date="2014-04" db="EMBL/GenBank/DDBJ databases">
        <title>Evolutionary Origins and Diversification of the Mycorrhizal Mutualists.</title>
        <authorList>
            <consortium name="DOE Joint Genome Institute"/>
            <consortium name="Mycorrhizal Genomics Consortium"/>
            <person name="Kohler A."/>
            <person name="Kuo A."/>
            <person name="Nagy L.G."/>
            <person name="Floudas D."/>
            <person name="Copeland A."/>
            <person name="Barry K.W."/>
            <person name="Cichocki N."/>
            <person name="Veneault-Fourrey C."/>
            <person name="LaButti K."/>
            <person name="Lindquist E.A."/>
            <person name="Lipzen A."/>
            <person name="Lundell T."/>
            <person name="Morin E."/>
            <person name="Murat C."/>
            <person name="Riley R."/>
            <person name="Ohm R."/>
            <person name="Sun H."/>
            <person name="Tunlid A."/>
            <person name="Henrissat B."/>
            <person name="Grigoriev I.V."/>
            <person name="Hibbett D.S."/>
            <person name="Martin F."/>
        </authorList>
    </citation>
    <scope>NUCLEOTIDE SEQUENCE [LARGE SCALE GENOMIC DNA]</scope>
    <source>
        <strain evidence="2 3">FD-317 M1</strain>
    </source>
</reference>
<dbReference type="HOGENOM" id="CLU_1156509_0_0_1"/>
<dbReference type="EMBL" id="KN834815">
    <property type="protein sequence ID" value="KIK54511.1"/>
    <property type="molecule type" value="Genomic_DNA"/>
</dbReference>
<feature type="compositionally biased region" description="Polar residues" evidence="1">
    <location>
        <begin position="230"/>
        <end position="240"/>
    </location>
</feature>
<organism evidence="2 3">
    <name type="scientific">Collybiopsis luxurians FD-317 M1</name>
    <dbReference type="NCBI Taxonomy" id="944289"/>
    <lineage>
        <taxon>Eukaryota</taxon>
        <taxon>Fungi</taxon>
        <taxon>Dikarya</taxon>
        <taxon>Basidiomycota</taxon>
        <taxon>Agaricomycotina</taxon>
        <taxon>Agaricomycetes</taxon>
        <taxon>Agaricomycetidae</taxon>
        <taxon>Agaricales</taxon>
        <taxon>Marasmiineae</taxon>
        <taxon>Omphalotaceae</taxon>
        <taxon>Collybiopsis</taxon>
        <taxon>Collybiopsis luxurians</taxon>
    </lineage>
</organism>
<feature type="compositionally biased region" description="Basic and acidic residues" evidence="1">
    <location>
        <begin position="202"/>
        <end position="229"/>
    </location>
</feature>
<feature type="compositionally biased region" description="Low complexity" evidence="1">
    <location>
        <begin position="62"/>
        <end position="90"/>
    </location>
</feature>
<proteinExistence type="predicted"/>
<name>A0A0D0BIC9_9AGAR</name>
<evidence type="ECO:0000313" key="2">
    <source>
        <dbReference type="EMBL" id="KIK54511.1"/>
    </source>
</evidence>
<feature type="region of interest" description="Disordered" evidence="1">
    <location>
        <begin position="1"/>
        <end position="22"/>
    </location>
</feature>
<keyword evidence="3" id="KW-1185">Reference proteome</keyword>
<dbReference type="AlphaFoldDB" id="A0A0D0BIC9"/>